<dbReference type="SMART" id="SM00899">
    <property type="entry name" value="FeoA"/>
    <property type="match status" value="1"/>
</dbReference>
<evidence type="ECO:0000313" key="3">
    <source>
        <dbReference type="EMBL" id="AUO19874.1"/>
    </source>
</evidence>
<dbReference type="AlphaFoldDB" id="A0A2K9P3Q8"/>
<dbReference type="KEGG" id="mpec:B9O19_01720"/>
<dbReference type="SUPFAM" id="SSF50037">
    <property type="entry name" value="C-terminal domain of transcriptional repressors"/>
    <property type="match status" value="1"/>
</dbReference>
<organism evidence="3 4">
    <name type="scientific">Monoglobus pectinilyticus</name>
    <dbReference type="NCBI Taxonomy" id="1981510"/>
    <lineage>
        <taxon>Bacteria</taxon>
        <taxon>Bacillati</taxon>
        <taxon>Bacillota</taxon>
        <taxon>Clostridia</taxon>
        <taxon>Monoglobales</taxon>
        <taxon>Monoglobaceae</taxon>
        <taxon>Monoglobus</taxon>
    </lineage>
</organism>
<dbReference type="EMBL" id="CP020991">
    <property type="protein sequence ID" value="AUO19874.1"/>
    <property type="molecule type" value="Genomic_DNA"/>
</dbReference>
<dbReference type="GeneID" id="98063107"/>
<dbReference type="Proteomes" id="UP000235589">
    <property type="component" value="Chromosome"/>
</dbReference>
<accession>A0A2K9P3Q8</accession>
<dbReference type="InterPro" id="IPR038157">
    <property type="entry name" value="FeoA_core_dom"/>
</dbReference>
<sequence length="70" mass="7749">MMPLSMAVIGEKKRVIKVGGKDEVRRFLQNLGFVEGAEITVVSELSGNMIINVKDTRIAIDKSMANRIMV</sequence>
<dbReference type="InterPro" id="IPR053184">
    <property type="entry name" value="FeoA-like"/>
</dbReference>
<feature type="domain" description="Ferrous iron transporter FeoA-like" evidence="2">
    <location>
        <begin position="2"/>
        <end position="70"/>
    </location>
</feature>
<name>A0A2K9P3Q8_9FIRM</name>
<keyword evidence="4" id="KW-1185">Reference proteome</keyword>
<dbReference type="PANTHER" id="PTHR43151:SF1">
    <property type="entry name" value="SSR2333 PROTEIN"/>
    <property type="match status" value="1"/>
</dbReference>
<reference evidence="3 4" key="1">
    <citation type="submission" date="2017-04" db="EMBL/GenBank/DDBJ databases">
        <title>Monoglobus pectinilyticus 14 draft genome.</title>
        <authorList>
            <person name="Kim C."/>
            <person name="Rosendale D.I."/>
            <person name="Kelly W.J."/>
            <person name="Tannock G.W."/>
            <person name="Patchett M.L."/>
            <person name="Jordens J.Z."/>
        </authorList>
    </citation>
    <scope>NUCLEOTIDE SEQUENCE [LARGE SCALE GENOMIC DNA]</scope>
    <source>
        <strain evidence="3 4">14</strain>
    </source>
</reference>
<dbReference type="InterPro" id="IPR008988">
    <property type="entry name" value="Transcriptional_repressor_C"/>
</dbReference>
<keyword evidence="1" id="KW-0408">Iron</keyword>
<dbReference type="InterPro" id="IPR007167">
    <property type="entry name" value="Fe-transptr_FeoA-like"/>
</dbReference>
<proteinExistence type="predicted"/>
<dbReference type="Gene3D" id="2.30.30.90">
    <property type="match status" value="1"/>
</dbReference>
<gene>
    <name evidence="3" type="ORF">B9O19_01720</name>
</gene>
<dbReference type="RefSeq" id="WP_102366039.1">
    <property type="nucleotide sequence ID" value="NZ_CP020991.1"/>
</dbReference>
<dbReference type="OrthoDB" id="5984at2"/>
<evidence type="ECO:0000313" key="4">
    <source>
        <dbReference type="Proteomes" id="UP000235589"/>
    </source>
</evidence>
<protein>
    <submittedName>
        <fullName evidence="3">FeoA family protein</fullName>
    </submittedName>
</protein>
<evidence type="ECO:0000259" key="2">
    <source>
        <dbReference type="SMART" id="SM00899"/>
    </source>
</evidence>
<dbReference type="Pfam" id="PF04023">
    <property type="entry name" value="FeoA"/>
    <property type="match status" value="1"/>
</dbReference>
<dbReference type="PANTHER" id="PTHR43151">
    <property type="entry name" value="FEOA FAMILY PROTEIN"/>
    <property type="match status" value="1"/>
</dbReference>
<dbReference type="GO" id="GO:0046914">
    <property type="term" value="F:transition metal ion binding"/>
    <property type="evidence" value="ECO:0007669"/>
    <property type="project" value="InterPro"/>
</dbReference>
<evidence type="ECO:0000256" key="1">
    <source>
        <dbReference type="ARBA" id="ARBA00023004"/>
    </source>
</evidence>